<comment type="catalytic activity">
    <reaction evidence="5">
        <text>glucuronate acceptor + UDP-alpha-D-glucuronate = acceptor beta-D-glucuronoside + UDP + H(+)</text>
        <dbReference type="Rhea" id="RHEA:21032"/>
        <dbReference type="ChEBI" id="CHEBI:15378"/>
        <dbReference type="ChEBI" id="CHEBI:58052"/>
        <dbReference type="ChEBI" id="CHEBI:58223"/>
        <dbReference type="ChEBI" id="CHEBI:132367"/>
        <dbReference type="ChEBI" id="CHEBI:132368"/>
        <dbReference type="EC" id="2.4.1.17"/>
    </reaction>
</comment>
<keyword evidence="2 4" id="KW-0328">Glycosyltransferase</keyword>
<dbReference type="FunFam" id="3.40.50.2000:FF:000050">
    <property type="entry name" value="UDP-glucuronosyltransferase"/>
    <property type="match status" value="1"/>
</dbReference>
<dbReference type="AlphaFoldDB" id="A0A336MGD5"/>
<protein>
    <recommendedName>
        <fullName evidence="5">UDP-glucuronosyltransferase</fullName>
        <ecNumber evidence="5">2.4.1.17</ecNumber>
    </recommendedName>
</protein>
<evidence type="ECO:0000256" key="2">
    <source>
        <dbReference type="ARBA" id="ARBA00022676"/>
    </source>
</evidence>
<keyword evidence="3 4" id="KW-0808">Transferase</keyword>
<dbReference type="PANTHER" id="PTHR48043:SF145">
    <property type="entry name" value="FI06409P-RELATED"/>
    <property type="match status" value="1"/>
</dbReference>
<dbReference type="EC" id="2.4.1.17" evidence="5"/>
<name>A0A336MGD5_CULSO</name>
<dbReference type="Gene3D" id="3.40.50.2000">
    <property type="entry name" value="Glycogen Phosphorylase B"/>
    <property type="match status" value="1"/>
</dbReference>
<dbReference type="SUPFAM" id="SSF53756">
    <property type="entry name" value="UDP-Glycosyltransferase/glycogen phosphorylase"/>
    <property type="match status" value="1"/>
</dbReference>
<keyword evidence="5" id="KW-0472">Membrane</keyword>
<dbReference type="InterPro" id="IPR050271">
    <property type="entry name" value="UDP-glycosyltransferase"/>
</dbReference>
<dbReference type="CDD" id="cd03784">
    <property type="entry name" value="GT1_Gtf-like"/>
    <property type="match status" value="1"/>
</dbReference>
<keyword evidence="5" id="KW-0732">Signal</keyword>
<evidence type="ECO:0000256" key="4">
    <source>
        <dbReference type="RuleBase" id="RU003718"/>
    </source>
</evidence>
<proteinExistence type="inferred from homology"/>
<comment type="similarity">
    <text evidence="1 4">Belongs to the UDP-glycosyltransferase family.</text>
</comment>
<evidence type="ECO:0000313" key="6">
    <source>
        <dbReference type="EMBL" id="SSX27863.1"/>
    </source>
</evidence>
<evidence type="ECO:0000256" key="3">
    <source>
        <dbReference type="ARBA" id="ARBA00022679"/>
    </source>
</evidence>
<feature type="transmembrane region" description="Helical" evidence="5">
    <location>
        <begin position="467"/>
        <end position="488"/>
    </location>
</feature>
<sequence length="512" mass="58530">MRPHSIIFCILFLNLLCIVNSNEILVVIPSCSYSHHQGPRAIVEKLAEKGHHVTFITPNTFETNSTNIRLINVNFLCKLRKFEFSKGLSIFEFLSTWINSTPIIQDKLLSCPEVQSLLNNEHFDAVLAENLGYTTLNALAEHFNSTLIGITTMETPAIMLRAIGNVIHPILHPIALIKLQSHPTFFDRVKGIYYHFIFKITLEKYYLYVSNSVIRKHFDTNLTSFELLQRVDLNIEGMSPVMDNSKPLLPNTVQIGMLHVKPPKPLPKDLQLFLDNSKNGVIYISFGSNVKSASLSPEDTHTLLDAMSRLNYDILWKFENDTIENLPKNVKIQKWFPQQDLLAHRNIKAFVMQGGLQSIEEAINREVPLVVVPFFADQVANAFKVAKLGCGVSVIKNELTSDTLFNAINEVASKLKYKNQIKTIKNRILDTPLPPVETAVWWIEYAIRNRGAEHLKYKGAKMSFVEYFLIDVIFVHILAVFLIFYSVLKCIKFCCSRKNHQKVLREESKKQK</sequence>
<organism evidence="6">
    <name type="scientific">Culicoides sonorensis</name>
    <name type="common">Biting midge</name>
    <dbReference type="NCBI Taxonomy" id="179676"/>
    <lineage>
        <taxon>Eukaryota</taxon>
        <taxon>Metazoa</taxon>
        <taxon>Ecdysozoa</taxon>
        <taxon>Arthropoda</taxon>
        <taxon>Hexapoda</taxon>
        <taxon>Insecta</taxon>
        <taxon>Pterygota</taxon>
        <taxon>Neoptera</taxon>
        <taxon>Endopterygota</taxon>
        <taxon>Diptera</taxon>
        <taxon>Nematocera</taxon>
        <taxon>Chironomoidea</taxon>
        <taxon>Ceratopogonidae</taxon>
        <taxon>Ceratopogoninae</taxon>
        <taxon>Culicoides</taxon>
        <taxon>Monoculicoides</taxon>
    </lineage>
</organism>
<accession>A0A336MGD5</accession>
<dbReference type="InterPro" id="IPR002213">
    <property type="entry name" value="UDP_glucos_trans"/>
</dbReference>
<dbReference type="VEuPathDB" id="VectorBase:CSON014904"/>
<dbReference type="GO" id="GO:0016020">
    <property type="term" value="C:membrane"/>
    <property type="evidence" value="ECO:0007669"/>
    <property type="project" value="UniProtKB-SubCell"/>
</dbReference>
<dbReference type="PANTHER" id="PTHR48043">
    <property type="entry name" value="EG:EG0003.4 PROTEIN-RELATED"/>
    <property type="match status" value="1"/>
</dbReference>
<evidence type="ECO:0000256" key="1">
    <source>
        <dbReference type="ARBA" id="ARBA00009995"/>
    </source>
</evidence>
<evidence type="ECO:0000256" key="5">
    <source>
        <dbReference type="RuleBase" id="RU362059"/>
    </source>
</evidence>
<dbReference type="PROSITE" id="PS00375">
    <property type="entry name" value="UDPGT"/>
    <property type="match status" value="1"/>
</dbReference>
<feature type="chain" id="PRO_5016190685" description="UDP-glucuronosyltransferase" evidence="5">
    <location>
        <begin position="22"/>
        <end position="512"/>
    </location>
</feature>
<keyword evidence="5" id="KW-1133">Transmembrane helix</keyword>
<dbReference type="EMBL" id="UFQT01000892">
    <property type="protein sequence ID" value="SSX27863.1"/>
    <property type="molecule type" value="Genomic_DNA"/>
</dbReference>
<comment type="subcellular location">
    <subcellularLocation>
        <location evidence="5">Membrane</location>
        <topology evidence="5">Single-pass membrane protein</topology>
    </subcellularLocation>
</comment>
<dbReference type="OMA" id="GCESSNI"/>
<gene>
    <name evidence="6" type="primary">CSON014904</name>
</gene>
<dbReference type="InterPro" id="IPR035595">
    <property type="entry name" value="UDP_glycos_trans_CS"/>
</dbReference>
<keyword evidence="5" id="KW-0812">Transmembrane</keyword>
<dbReference type="GO" id="GO:0015020">
    <property type="term" value="F:glucuronosyltransferase activity"/>
    <property type="evidence" value="ECO:0007669"/>
    <property type="project" value="UniProtKB-EC"/>
</dbReference>
<feature type="signal peptide" evidence="5">
    <location>
        <begin position="1"/>
        <end position="21"/>
    </location>
</feature>
<dbReference type="Pfam" id="PF00201">
    <property type="entry name" value="UDPGT"/>
    <property type="match status" value="1"/>
</dbReference>
<reference evidence="6" key="1">
    <citation type="submission" date="2018-07" db="EMBL/GenBank/DDBJ databases">
        <authorList>
            <person name="Quirk P.G."/>
            <person name="Krulwich T.A."/>
        </authorList>
    </citation>
    <scope>NUCLEOTIDE SEQUENCE</scope>
</reference>